<comment type="subcellular location">
    <subcellularLocation>
        <location evidence="1">Membrane</location>
        <topology evidence="1">Multi-pass membrane protein</topology>
    </subcellularLocation>
</comment>
<evidence type="ECO:0000256" key="4">
    <source>
        <dbReference type="ARBA" id="ARBA00023136"/>
    </source>
</evidence>
<evidence type="ECO:0000313" key="7">
    <source>
        <dbReference type="Proteomes" id="UP000504637"/>
    </source>
</evidence>
<proteinExistence type="predicted"/>
<reference evidence="8" key="3">
    <citation type="submission" date="2025-08" db="UniProtKB">
        <authorList>
            <consortium name="RefSeq"/>
        </authorList>
    </citation>
    <scope>IDENTIFICATION</scope>
    <source>
        <strain evidence="8">CBS 342.82</strain>
    </source>
</reference>
<reference evidence="8" key="1">
    <citation type="submission" date="2020-01" db="EMBL/GenBank/DDBJ databases">
        <authorList>
            <consortium name="DOE Joint Genome Institute"/>
            <person name="Haridas S."/>
            <person name="Albert R."/>
            <person name="Binder M."/>
            <person name="Bloem J."/>
            <person name="Labutti K."/>
            <person name="Salamov A."/>
            <person name="Andreopoulos B."/>
            <person name="Baker S.E."/>
            <person name="Barry K."/>
            <person name="Bills G."/>
            <person name="Bluhm B.H."/>
            <person name="Cannon C."/>
            <person name="Castanera R."/>
            <person name="Culley D.E."/>
            <person name="Daum C."/>
            <person name="Ezra D."/>
            <person name="Gonzalez J.B."/>
            <person name="Henrissat B."/>
            <person name="Kuo A."/>
            <person name="Liang C."/>
            <person name="Lipzen A."/>
            <person name="Lutzoni F."/>
            <person name="Magnuson J."/>
            <person name="Mondo S."/>
            <person name="Nolan M."/>
            <person name="Ohm R."/>
            <person name="Pangilinan J."/>
            <person name="Park H.-J."/>
            <person name="Ramirez L."/>
            <person name="Alfaro M."/>
            <person name="Sun H."/>
            <person name="Tritt A."/>
            <person name="Yoshinaga Y."/>
            <person name="Zwiers L.-H."/>
            <person name="Turgeon B.G."/>
            <person name="Goodwin S.B."/>
            <person name="Spatafora J.W."/>
            <person name="Crous P.W."/>
            <person name="Grigoriev I.V."/>
        </authorList>
    </citation>
    <scope>NUCLEOTIDE SEQUENCE</scope>
    <source>
        <strain evidence="8">CBS 342.82</strain>
    </source>
</reference>
<dbReference type="GO" id="GO:0016020">
    <property type="term" value="C:membrane"/>
    <property type="evidence" value="ECO:0007669"/>
    <property type="project" value="UniProtKB-SubCell"/>
</dbReference>
<evidence type="ECO:0000256" key="1">
    <source>
        <dbReference type="ARBA" id="ARBA00004141"/>
    </source>
</evidence>
<evidence type="ECO:0000256" key="2">
    <source>
        <dbReference type="ARBA" id="ARBA00022692"/>
    </source>
</evidence>
<feature type="transmembrane region" description="Helical" evidence="6">
    <location>
        <begin position="161"/>
        <end position="181"/>
    </location>
</feature>
<keyword evidence="2 6" id="KW-0812">Transmembrane</keyword>
<accession>A0A6J3MFM7</accession>
<feature type="transmembrane region" description="Helical" evidence="6">
    <location>
        <begin position="20"/>
        <end position="43"/>
    </location>
</feature>
<reference evidence="8" key="2">
    <citation type="submission" date="2020-04" db="EMBL/GenBank/DDBJ databases">
        <authorList>
            <consortium name="NCBI Genome Project"/>
        </authorList>
    </citation>
    <scope>NUCLEOTIDE SEQUENCE</scope>
    <source>
        <strain evidence="8">CBS 342.82</strain>
    </source>
</reference>
<feature type="transmembrane region" description="Helical" evidence="6">
    <location>
        <begin position="80"/>
        <end position="103"/>
    </location>
</feature>
<dbReference type="OrthoDB" id="3358017at2759"/>
<keyword evidence="4 6" id="KW-0472">Membrane</keyword>
<keyword evidence="7" id="KW-1185">Reference proteome</keyword>
<dbReference type="GeneID" id="54361815"/>
<dbReference type="PANTHER" id="PTHR31465:SF1">
    <property type="entry name" value="PROTEIN RTA1-RELATED"/>
    <property type="match status" value="1"/>
</dbReference>
<feature type="transmembrane region" description="Helical" evidence="6">
    <location>
        <begin position="242"/>
        <end position="260"/>
    </location>
</feature>
<feature type="transmembrane region" description="Helical" evidence="6">
    <location>
        <begin position="124"/>
        <end position="141"/>
    </location>
</feature>
<evidence type="ECO:0000313" key="8">
    <source>
        <dbReference type="RefSeq" id="XP_033463495.1"/>
    </source>
</evidence>
<dbReference type="PANTHER" id="PTHR31465">
    <property type="entry name" value="PROTEIN RTA1-RELATED"/>
    <property type="match status" value="1"/>
</dbReference>
<dbReference type="Pfam" id="PF04479">
    <property type="entry name" value="RTA1"/>
    <property type="match status" value="1"/>
</dbReference>
<feature type="region of interest" description="Disordered" evidence="5">
    <location>
        <begin position="271"/>
        <end position="295"/>
    </location>
</feature>
<protein>
    <submittedName>
        <fullName evidence="8">RTA1-domain-containing protein</fullName>
    </submittedName>
</protein>
<dbReference type="InterPro" id="IPR007568">
    <property type="entry name" value="RTA1"/>
</dbReference>
<keyword evidence="3 6" id="KW-1133">Transmembrane helix</keyword>
<feature type="transmembrane region" description="Helical" evidence="6">
    <location>
        <begin position="50"/>
        <end position="68"/>
    </location>
</feature>
<name>A0A6J3MFM7_9PEZI</name>
<evidence type="ECO:0000256" key="6">
    <source>
        <dbReference type="SAM" id="Phobius"/>
    </source>
</evidence>
<dbReference type="Proteomes" id="UP000504637">
    <property type="component" value="Unplaced"/>
</dbReference>
<sequence length="295" mass="32641">MSAARHPSLDDPNAWVPYRYQPNLGAAIAFAILFTVATIWHTFIMVRKRIWFFIPFVIGGIFEIIGYIGRAVSAQDVWALGPYIVQSLLLLIAPALFAATIYMTLGRIIHRLDAGQYSIVPTRWLTKLFVIGDCVSFFVQLGGGGIQAAGSLKLLKIGENIIIAGLFVQVLFFGLFLVVAINFDLQYRRASKYLKSSGSGPLTTALLALHASSSLIMVRSIFRVVEYIMGNNGFLLRHEYFLYVFDAALMIMVMIIFIIVHPSGSLENMGNPATEVEKSTGTNRTAGRPVAGQRW</sequence>
<organism evidence="8">
    <name type="scientific">Dissoconium aciculare CBS 342.82</name>
    <dbReference type="NCBI Taxonomy" id="1314786"/>
    <lineage>
        <taxon>Eukaryota</taxon>
        <taxon>Fungi</taxon>
        <taxon>Dikarya</taxon>
        <taxon>Ascomycota</taxon>
        <taxon>Pezizomycotina</taxon>
        <taxon>Dothideomycetes</taxon>
        <taxon>Dothideomycetidae</taxon>
        <taxon>Mycosphaerellales</taxon>
        <taxon>Dissoconiaceae</taxon>
        <taxon>Dissoconium</taxon>
    </lineage>
</organism>
<dbReference type="AlphaFoldDB" id="A0A6J3MFM7"/>
<evidence type="ECO:0000256" key="3">
    <source>
        <dbReference type="ARBA" id="ARBA00022989"/>
    </source>
</evidence>
<evidence type="ECO:0000256" key="5">
    <source>
        <dbReference type="SAM" id="MobiDB-lite"/>
    </source>
</evidence>
<dbReference type="RefSeq" id="XP_033463495.1">
    <property type="nucleotide sequence ID" value="XM_033604015.1"/>
</dbReference>
<gene>
    <name evidence="8" type="ORF">K489DRAFT_376872</name>
</gene>